<feature type="non-terminal residue" evidence="2">
    <location>
        <position position="187"/>
    </location>
</feature>
<dbReference type="EMBL" id="VIGX01000220">
    <property type="protein sequence ID" value="TWS21669.1"/>
    <property type="molecule type" value="Genomic_DNA"/>
</dbReference>
<dbReference type="Gene3D" id="3.40.50.1820">
    <property type="entry name" value="alpha/beta hydrolase"/>
    <property type="match status" value="1"/>
</dbReference>
<comment type="caution">
    <text evidence="2">The sequence shown here is derived from an EMBL/GenBank/DDBJ whole genome shotgun (WGS) entry which is preliminary data.</text>
</comment>
<name>A0A5C5REW3_9ACTN</name>
<evidence type="ECO:0000313" key="2">
    <source>
        <dbReference type="EMBL" id="TWS21669.1"/>
    </source>
</evidence>
<reference evidence="2 3" key="1">
    <citation type="submission" date="2019-06" db="EMBL/GenBank/DDBJ databases">
        <title>Tsukamurella conjunctivitidis sp. nov., Tsukamurella assacharolytica sp. nov. and Tsukamurella sputae sp. nov. isolated from patients with conjunctivitis, bacteraemia (lymphoma) and respiratory infection (sputum) in Hong Kong.</title>
        <authorList>
            <person name="Teng J.L.L."/>
            <person name="Lee H.H."/>
            <person name="Fong J.Y.H."/>
            <person name="Fok K.M.N."/>
            <person name="Lau S.K.P."/>
            <person name="Woo P.C.Y."/>
        </authorList>
    </citation>
    <scope>NUCLEOTIDE SEQUENCE [LARGE SCALE GENOMIC DNA]</scope>
    <source>
        <strain evidence="2 3">HKU72</strain>
    </source>
</reference>
<accession>A0A5C5REW3</accession>
<dbReference type="RefSeq" id="WP_146489502.1">
    <property type="nucleotide sequence ID" value="NZ_VIGX01000220.1"/>
</dbReference>
<dbReference type="Pfam" id="PF12697">
    <property type="entry name" value="Abhydrolase_6"/>
    <property type="match status" value="1"/>
</dbReference>
<evidence type="ECO:0000259" key="1">
    <source>
        <dbReference type="Pfam" id="PF12697"/>
    </source>
</evidence>
<dbReference type="InterPro" id="IPR000073">
    <property type="entry name" value="AB_hydrolase_1"/>
</dbReference>
<feature type="non-terminal residue" evidence="2">
    <location>
        <position position="1"/>
    </location>
</feature>
<dbReference type="OrthoDB" id="5495375at2"/>
<dbReference type="Proteomes" id="UP000319375">
    <property type="component" value="Unassembled WGS sequence"/>
</dbReference>
<organism evidence="2 3">
    <name type="scientific">Tsukamurella conjunctivitidis</name>
    <dbReference type="NCBI Taxonomy" id="2592068"/>
    <lineage>
        <taxon>Bacteria</taxon>
        <taxon>Bacillati</taxon>
        <taxon>Actinomycetota</taxon>
        <taxon>Actinomycetes</taxon>
        <taxon>Mycobacteriales</taxon>
        <taxon>Tsukamurellaceae</taxon>
        <taxon>Tsukamurella</taxon>
    </lineage>
</organism>
<protein>
    <submittedName>
        <fullName evidence="2">Alpha/beta hydrolase</fullName>
    </submittedName>
</protein>
<dbReference type="AlphaFoldDB" id="A0A5C5REW3"/>
<dbReference type="GO" id="GO:0016787">
    <property type="term" value="F:hydrolase activity"/>
    <property type="evidence" value="ECO:0007669"/>
    <property type="project" value="UniProtKB-KW"/>
</dbReference>
<keyword evidence="2" id="KW-0378">Hydrolase</keyword>
<proteinExistence type="predicted"/>
<sequence>PPAPTPLTLAGHRALRWGGESEHVVLAVHGMAGSKSDPMIRAVAQGASRAGCTTISVDMPGHGGRSDPGGLVPWVYREELAEVAREVAATHPRISLFACSLGAFMSMHALADVPLEIALFASPLVDMEAFIARKMTLQGVGERELRSRRHVDLADGQSLDWGYLTWVRHHPLRWQHPTSILYGASDA</sequence>
<feature type="domain" description="AB hydrolase-1" evidence="1">
    <location>
        <begin position="25"/>
        <end position="170"/>
    </location>
</feature>
<gene>
    <name evidence="2" type="ORF">FK530_25135</name>
</gene>
<keyword evidence="3" id="KW-1185">Reference proteome</keyword>
<evidence type="ECO:0000313" key="3">
    <source>
        <dbReference type="Proteomes" id="UP000319375"/>
    </source>
</evidence>
<dbReference type="SUPFAM" id="SSF53474">
    <property type="entry name" value="alpha/beta-Hydrolases"/>
    <property type="match status" value="1"/>
</dbReference>
<dbReference type="InterPro" id="IPR029058">
    <property type="entry name" value="AB_hydrolase_fold"/>
</dbReference>